<evidence type="ECO:0000259" key="1">
    <source>
        <dbReference type="Pfam" id="PF13490"/>
    </source>
</evidence>
<evidence type="ECO:0000313" key="2">
    <source>
        <dbReference type="EMBL" id="TMQ69922.1"/>
    </source>
</evidence>
<dbReference type="EMBL" id="VBPB01000267">
    <property type="protein sequence ID" value="TMQ69922.1"/>
    <property type="molecule type" value="Genomic_DNA"/>
</dbReference>
<gene>
    <name evidence="2" type="ORF">E6K81_13815</name>
</gene>
<name>A0A538U215_UNCEI</name>
<reference evidence="2 3" key="1">
    <citation type="journal article" date="2019" name="Nat. Microbiol.">
        <title>Mediterranean grassland soil C-N compound turnover is dependent on rainfall and depth, and is mediated by genomically divergent microorganisms.</title>
        <authorList>
            <person name="Diamond S."/>
            <person name="Andeer P.F."/>
            <person name="Li Z."/>
            <person name="Crits-Christoph A."/>
            <person name="Burstein D."/>
            <person name="Anantharaman K."/>
            <person name="Lane K.R."/>
            <person name="Thomas B.C."/>
            <person name="Pan C."/>
            <person name="Northen T.R."/>
            <person name="Banfield J.F."/>
        </authorList>
    </citation>
    <scope>NUCLEOTIDE SEQUENCE [LARGE SCALE GENOMIC DNA]</scope>
    <source>
        <strain evidence="2">WS_11</strain>
    </source>
</reference>
<comment type="caution">
    <text evidence="2">The sequence shown here is derived from an EMBL/GenBank/DDBJ whole genome shotgun (WGS) entry which is preliminary data.</text>
</comment>
<protein>
    <submittedName>
        <fullName evidence="2">Zf-HC2 domain-containing protein</fullName>
    </submittedName>
</protein>
<proteinExistence type="predicted"/>
<feature type="domain" description="Putative zinc-finger" evidence="1">
    <location>
        <begin position="23"/>
        <end position="56"/>
    </location>
</feature>
<organism evidence="2 3">
    <name type="scientific">Eiseniibacteriota bacterium</name>
    <dbReference type="NCBI Taxonomy" id="2212470"/>
    <lineage>
        <taxon>Bacteria</taxon>
        <taxon>Candidatus Eiseniibacteriota</taxon>
    </lineage>
</organism>
<dbReference type="InterPro" id="IPR041916">
    <property type="entry name" value="Anti_sigma_zinc_sf"/>
</dbReference>
<dbReference type="AlphaFoldDB" id="A0A538U215"/>
<accession>A0A538U215</accession>
<dbReference type="Gene3D" id="1.10.10.1320">
    <property type="entry name" value="Anti-sigma factor, zinc-finger domain"/>
    <property type="match status" value="1"/>
</dbReference>
<evidence type="ECO:0000313" key="3">
    <source>
        <dbReference type="Proteomes" id="UP000319771"/>
    </source>
</evidence>
<dbReference type="InterPro" id="IPR027383">
    <property type="entry name" value="Znf_put"/>
</dbReference>
<sequence>MVHGRAPWPWPDAEKGTLEKIDCDQVLDQLSEYLDEEMRAELCEAIKEHLARCQDCKVMVDSVRKTIVLYQKHSTIELPMQATVKLSAALAREYGREPGRAD</sequence>
<dbReference type="Pfam" id="PF13490">
    <property type="entry name" value="zf-HC2"/>
    <property type="match status" value="1"/>
</dbReference>
<dbReference type="Proteomes" id="UP000319771">
    <property type="component" value="Unassembled WGS sequence"/>
</dbReference>